<protein>
    <submittedName>
        <fullName evidence="1">Uncharacterized protein</fullName>
    </submittedName>
</protein>
<evidence type="ECO:0000313" key="1">
    <source>
        <dbReference type="EMBL" id="KAJ1083185.1"/>
    </source>
</evidence>
<dbReference type="EMBL" id="JANPWB010000016">
    <property type="protein sequence ID" value="KAJ1083185.1"/>
    <property type="molecule type" value="Genomic_DNA"/>
</dbReference>
<comment type="caution">
    <text evidence="1">The sequence shown here is derived from an EMBL/GenBank/DDBJ whole genome shotgun (WGS) entry which is preliminary data.</text>
</comment>
<organism evidence="1 2">
    <name type="scientific">Pleurodeles waltl</name>
    <name type="common">Iberian ribbed newt</name>
    <dbReference type="NCBI Taxonomy" id="8319"/>
    <lineage>
        <taxon>Eukaryota</taxon>
        <taxon>Metazoa</taxon>
        <taxon>Chordata</taxon>
        <taxon>Craniata</taxon>
        <taxon>Vertebrata</taxon>
        <taxon>Euteleostomi</taxon>
        <taxon>Amphibia</taxon>
        <taxon>Batrachia</taxon>
        <taxon>Caudata</taxon>
        <taxon>Salamandroidea</taxon>
        <taxon>Salamandridae</taxon>
        <taxon>Pleurodelinae</taxon>
        <taxon>Pleurodeles</taxon>
    </lineage>
</organism>
<dbReference type="AlphaFoldDB" id="A0AAV7KY92"/>
<gene>
    <name evidence="1" type="ORF">NDU88_003345</name>
</gene>
<name>A0AAV7KY92_PLEWA</name>
<reference evidence="1" key="1">
    <citation type="journal article" date="2022" name="bioRxiv">
        <title>Sequencing and chromosome-scale assembly of the giantPleurodeles waltlgenome.</title>
        <authorList>
            <person name="Brown T."/>
            <person name="Elewa A."/>
            <person name="Iarovenko S."/>
            <person name="Subramanian E."/>
            <person name="Araus A.J."/>
            <person name="Petzold A."/>
            <person name="Susuki M."/>
            <person name="Suzuki K.-i.T."/>
            <person name="Hayashi T."/>
            <person name="Toyoda A."/>
            <person name="Oliveira C."/>
            <person name="Osipova E."/>
            <person name="Leigh N.D."/>
            <person name="Simon A."/>
            <person name="Yun M.H."/>
        </authorList>
    </citation>
    <scope>NUCLEOTIDE SEQUENCE</scope>
    <source>
        <strain evidence="1">20211129_DDA</strain>
        <tissue evidence="1">Liver</tissue>
    </source>
</reference>
<proteinExistence type="predicted"/>
<keyword evidence="2" id="KW-1185">Reference proteome</keyword>
<dbReference type="Proteomes" id="UP001066276">
    <property type="component" value="Chromosome 12"/>
</dbReference>
<accession>A0AAV7KY92</accession>
<sequence>MQVPGCVQHHTSDERAPLQYASNITNGRTPQVAMCRMSQSELETSPVSAARRMRGHADRPCQGKMEWPTWGARGLVLRQHNISLDEVLIMAWSHNLSAARAAKMDMAMVQTPEKALTVRTKRVDTVQMQRTKKKPQPYAQARQEGVATIVEEMSTMLKEVKLKGKPVPIAEG</sequence>
<evidence type="ECO:0000313" key="2">
    <source>
        <dbReference type="Proteomes" id="UP001066276"/>
    </source>
</evidence>